<dbReference type="EMBL" id="CACTIH010003265">
    <property type="protein sequence ID" value="CAA2977324.1"/>
    <property type="molecule type" value="Genomic_DNA"/>
</dbReference>
<evidence type="ECO:0000313" key="2">
    <source>
        <dbReference type="EMBL" id="CAA2977324.1"/>
    </source>
</evidence>
<feature type="region of interest" description="Disordered" evidence="1">
    <location>
        <begin position="1"/>
        <end position="20"/>
    </location>
</feature>
<organism evidence="2 3">
    <name type="scientific">Olea europaea subsp. europaea</name>
    <dbReference type="NCBI Taxonomy" id="158383"/>
    <lineage>
        <taxon>Eukaryota</taxon>
        <taxon>Viridiplantae</taxon>
        <taxon>Streptophyta</taxon>
        <taxon>Embryophyta</taxon>
        <taxon>Tracheophyta</taxon>
        <taxon>Spermatophyta</taxon>
        <taxon>Magnoliopsida</taxon>
        <taxon>eudicotyledons</taxon>
        <taxon>Gunneridae</taxon>
        <taxon>Pentapetalae</taxon>
        <taxon>asterids</taxon>
        <taxon>lamiids</taxon>
        <taxon>Lamiales</taxon>
        <taxon>Oleaceae</taxon>
        <taxon>Oleeae</taxon>
        <taxon>Olea</taxon>
    </lineage>
</organism>
<comment type="caution">
    <text evidence="2">The sequence shown here is derived from an EMBL/GenBank/DDBJ whole genome shotgun (WGS) entry which is preliminary data.</text>
</comment>
<feature type="non-terminal residue" evidence="2">
    <location>
        <position position="1"/>
    </location>
</feature>
<accession>A0A8S0RDZ3</accession>
<dbReference type="Proteomes" id="UP000594638">
    <property type="component" value="Unassembled WGS sequence"/>
</dbReference>
<protein>
    <submittedName>
        <fullName evidence="2">Uncharacterized protein</fullName>
    </submittedName>
</protein>
<keyword evidence="3" id="KW-1185">Reference proteome</keyword>
<sequence>DQSLVQGGERPLRSSRGAAGARLRHRGLLRLLLRFLADFSLRPGQAERSAEAAVSPCP</sequence>
<gene>
    <name evidence="2" type="ORF">OLEA9_A089622</name>
</gene>
<reference evidence="2 3" key="1">
    <citation type="submission" date="2019-12" db="EMBL/GenBank/DDBJ databases">
        <authorList>
            <person name="Alioto T."/>
            <person name="Alioto T."/>
            <person name="Gomez Garrido J."/>
        </authorList>
    </citation>
    <scope>NUCLEOTIDE SEQUENCE [LARGE SCALE GENOMIC DNA]</scope>
</reference>
<name>A0A8S0RDZ3_OLEEU</name>
<evidence type="ECO:0000256" key="1">
    <source>
        <dbReference type="SAM" id="MobiDB-lite"/>
    </source>
</evidence>
<proteinExistence type="predicted"/>
<dbReference type="AlphaFoldDB" id="A0A8S0RDZ3"/>
<dbReference type="Gramene" id="OE9A089622T1">
    <property type="protein sequence ID" value="OE9A089622C1"/>
    <property type="gene ID" value="OE9A089622"/>
</dbReference>
<evidence type="ECO:0000313" key="3">
    <source>
        <dbReference type="Proteomes" id="UP000594638"/>
    </source>
</evidence>